<organism evidence="6 7">
    <name type="scientific">Gallibacterium genomosp. 2</name>
    <dbReference type="NCBI Taxonomy" id="155517"/>
    <lineage>
        <taxon>Bacteria</taxon>
        <taxon>Pseudomonadati</taxon>
        <taxon>Pseudomonadota</taxon>
        <taxon>Gammaproteobacteria</taxon>
        <taxon>Pasteurellales</taxon>
        <taxon>Pasteurellaceae</taxon>
        <taxon>Gallibacterium</taxon>
    </lineage>
</organism>
<dbReference type="SMART" id="SM00028">
    <property type="entry name" value="TPR"/>
    <property type="match status" value="2"/>
</dbReference>
<dbReference type="InterPro" id="IPR051263">
    <property type="entry name" value="C-type_cytochrome_biogenesis"/>
</dbReference>
<feature type="transmembrane region" description="Helical" evidence="4">
    <location>
        <begin position="85"/>
        <end position="103"/>
    </location>
</feature>
<evidence type="ECO:0000256" key="3">
    <source>
        <dbReference type="PROSITE-ProRule" id="PRU00339"/>
    </source>
</evidence>
<keyword evidence="4" id="KW-0472">Membrane</keyword>
<dbReference type="GeneID" id="77262745"/>
<reference evidence="6 7" key="1">
    <citation type="submission" date="2014-08" db="EMBL/GenBank/DDBJ databases">
        <title>Chaperone-usher fimbriae in a diverse selection of Gallibacterium genomes.</title>
        <authorList>
            <person name="Kudirkiene E."/>
            <person name="Bager R.J."/>
            <person name="Johnson T.J."/>
            <person name="Bojesen A.M."/>
        </authorList>
    </citation>
    <scope>NUCLEOTIDE SEQUENCE [LARGE SCALE GENOMIC DNA]</scope>
    <source>
        <strain evidence="6 7">CCM5976</strain>
    </source>
</reference>
<sequence length="277" mass="31801">MANLVFFAGVVVYLLILVVIFYLHSPTESEDRHNQKLNNQLLQQQLQQHKFKENEALANEIVYRFMQDQKDEEIANSMADYSKKIACGIGVIILVVMVGYYLYSGRLQMLNQQQTTQTENSQIEKQETTTASLNDDNIIAIQNKIRTDPNNGENWYELGLAYAQNNEFNNAIESYSRATVLLGRKPYILGAAATALYYKDQQHISPQAQQWLDEALQLDAQDTASLLLLANDAFKQAHYGLAINYWQKVLDSHRKVDRKLLINLIQIAEEKQKLIKK</sequence>
<feature type="domain" description="Cytochrome c-type biogenesis protein H TPR" evidence="5">
    <location>
        <begin position="124"/>
        <end position="254"/>
    </location>
</feature>
<evidence type="ECO:0000313" key="6">
    <source>
        <dbReference type="EMBL" id="KGQ33551.1"/>
    </source>
</evidence>
<keyword evidence="4" id="KW-1133">Transmembrane helix</keyword>
<dbReference type="PANTHER" id="PTHR47870:SF2">
    <property type="entry name" value="FORMATE-DEPENDENT NITRITE REDUCTASE COMPLEX SUBUNIT NRFF"/>
    <property type="match status" value="1"/>
</dbReference>
<evidence type="ECO:0000256" key="1">
    <source>
        <dbReference type="ARBA" id="ARBA00022737"/>
    </source>
</evidence>
<evidence type="ECO:0000313" key="7">
    <source>
        <dbReference type="Proteomes" id="UP000030418"/>
    </source>
</evidence>
<accession>A0A0A2XMI6</accession>
<proteinExistence type="predicted"/>
<evidence type="ECO:0000256" key="4">
    <source>
        <dbReference type="SAM" id="Phobius"/>
    </source>
</evidence>
<dbReference type="Gene3D" id="1.25.40.10">
    <property type="entry name" value="Tetratricopeptide repeat domain"/>
    <property type="match status" value="1"/>
</dbReference>
<keyword evidence="4" id="KW-0812">Transmembrane</keyword>
<evidence type="ECO:0000259" key="5">
    <source>
        <dbReference type="Pfam" id="PF23914"/>
    </source>
</evidence>
<keyword evidence="1" id="KW-0677">Repeat</keyword>
<comment type="caution">
    <text evidence="6">The sequence shown here is derived from an EMBL/GenBank/DDBJ whole genome shotgun (WGS) entry which is preliminary data.</text>
</comment>
<gene>
    <name evidence="6" type="ORF">P375_02920</name>
</gene>
<name>A0A0A2XMI6_9PAST</name>
<dbReference type="PANTHER" id="PTHR47870">
    <property type="entry name" value="CYTOCHROME C-TYPE BIOGENESIS PROTEIN CCMH"/>
    <property type="match status" value="1"/>
</dbReference>
<dbReference type="Pfam" id="PF23914">
    <property type="entry name" value="TPR_CcmH_CycH"/>
    <property type="match status" value="1"/>
</dbReference>
<protein>
    <submittedName>
        <fullName evidence="6">Nitrite reductase</fullName>
    </submittedName>
</protein>
<dbReference type="InterPro" id="IPR056413">
    <property type="entry name" value="TPR_CcmH_CycH"/>
</dbReference>
<keyword evidence="7" id="KW-1185">Reference proteome</keyword>
<keyword evidence="2 3" id="KW-0802">TPR repeat</keyword>
<dbReference type="Proteomes" id="UP000030418">
    <property type="component" value="Unassembled WGS sequence"/>
</dbReference>
<dbReference type="GO" id="GO:0005886">
    <property type="term" value="C:plasma membrane"/>
    <property type="evidence" value="ECO:0007669"/>
    <property type="project" value="TreeGrafter"/>
</dbReference>
<dbReference type="SUPFAM" id="SSF48452">
    <property type="entry name" value="TPR-like"/>
    <property type="match status" value="1"/>
</dbReference>
<evidence type="ECO:0000256" key="2">
    <source>
        <dbReference type="ARBA" id="ARBA00022803"/>
    </source>
</evidence>
<feature type="transmembrane region" description="Helical" evidence="4">
    <location>
        <begin position="6"/>
        <end position="23"/>
    </location>
</feature>
<dbReference type="InterPro" id="IPR019734">
    <property type="entry name" value="TPR_rpt"/>
</dbReference>
<dbReference type="AlphaFoldDB" id="A0A0A2XMI6"/>
<dbReference type="InterPro" id="IPR011990">
    <property type="entry name" value="TPR-like_helical_dom_sf"/>
</dbReference>
<dbReference type="EMBL" id="JPXY01000014">
    <property type="protein sequence ID" value="KGQ33551.1"/>
    <property type="molecule type" value="Genomic_DNA"/>
</dbReference>
<feature type="repeat" description="TPR" evidence="3">
    <location>
        <begin position="152"/>
        <end position="185"/>
    </location>
</feature>
<dbReference type="PROSITE" id="PS50005">
    <property type="entry name" value="TPR"/>
    <property type="match status" value="1"/>
</dbReference>
<dbReference type="RefSeq" id="WP_018345586.1">
    <property type="nucleotide sequence ID" value="NZ_JPXY01000014.1"/>
</dbReference>